<dbReference type="InterPro" id="IPR029063">
    <property type="entry name" value="SAM-dependent_MTases_sf"/>
</dbReference>
<protein>
    <recommendedName>
        <fullName evidence="3">S-adenosyl-L-methionine-dependent methyltransferase</fullName>
    </recommendedName>
</protein>
<dbReference type="SUPFAM" id="SSF53335">
    <property type="entry name" value="S-adenosyl-L-methionine-dependent methyltransferases"/>
    <property type="match status" value="1"/>
</dbReference>
<accession>A0A5N6U1H4</accession>
<dbReference type="Pfam" id="PF13489">
    <property type="entry name" value="Methyltransf_23"/>
    <property type="match status" value="1"/>
</dbReference>
<dbReference type="AlphaFoldDB" id="A0A5N6U1H4"/>
<dbReference type="OrthoDB" id="417697at2759"/>
<keyword evidence="2" id="KW-1185">Reference proteome</keyword>
<reference evidence="1 2" key="1">
    <citation type="submission" date="2019-04" db="EMBL/GenBank/DDBJ databases">
        <title>Friends and foes A comparative genomics study of 23 Aspergillus species from section Flavi.</title>
        <authorList>
            <consortium name="DOE Joint Genome Institute"/>
            <person name="Kjaerbolling I."/>
            <person name="Vesth T."/>
            <person name="Frisvad J.C."/>
            <person name="Nybo J.L."/>
            <person name="Theobald S."/>
            <person name="Kildgaard S."/>
            <person name="Isbrandt T."/>
            <person name="Kuo A."/>
            <person name="Sato A."/>
            <person name="Lyhne E.K."/>
            <person name="Kogle M.E."/>
            <person name="Wiebenga A."/>
            <person name="Kun R.S."/>
            <person name="Lubbers R.J."/>
            <person name="Makela M.R."/>
            <person name="Barry K."/>
            <person name="Chovatia M."/>
            <person name="Clum A."/>
            <person name="Daum C."/>
            <person name="Haridas S."/>
            <person name="He G."/>
            <person name="LaButti K."/>
            <person name="Lipzen A."/>
            <person name="Mondo S."/>
            <person name="Riley R."/>
            <person name="Salamov A."/>
            <person name="Simmons B.A."/>
            <person name="Magnuson J.K."/>
            <person name="Henrissat B."/>
            <person name="Mortensen U.H."/>
            <person name="Larsen T.O."/>
            <person name="Devries R.P."/>
            <person name="Grigoriev I.V."/>
            <person name="Machida M."/>
            <person name="Baker S.E."/>
            <person name="Andersen M.R."/>
        </authorList>
    </citation>
    <scope>NUCLEOTIDE SEQUENCE [LARGE SCALE GENOMIC DNA]</scope>
    <source>
        <strain evidence="1 2">IBT 18842</strain>
    </source>
</reference>
<gene>
    <name evidence="1" type="ORF">BDV25DRAFT_151132</name>
</gene>
<sequence>MHTHCEDKSTMDRPNTATLDGDNYLLIRDSAEDMRLHCQHLIWELHTQYILSPDIPVTEHMRIADIGAGNGVWPFHLSQKVPSTVQIDGYDISSASFPPPSTLPQNVKLDLLNALSEPPESLRGVYDVVHVRLWCFVIRGNDPDALVRTVGYLLKPGEYIQWEDVCRDAELVQPGPTQTFENAYTRFLQRYDINMEWVRHVPERLRDAGFEVIRHSDGPFEKLVEAMYFDNYVSAALRVLGADETVAREAMAHIVQDLSRRGRDDIRLPFRSLALVARSAGTV</sequence>
<evidence type="ECO:0000313" key="2">
    <source>
        <dbReference type="Proteomes" id="UP000325780"/>
    </source>
</evidence>
<organism evidence="1 2">
    <name type="scientific">Aspergillus avenaceus</name>
    <dbReference type="NCBI Taxonomy" id="36643"/>
    <lineage>
        <taxon>Eukaryota</taxon>
        <taxon>Fungi</taxon>
        <taxon>Dikarya</taxon>
        <taxon>Ascomycota</taxon>
        <taxon>Pezizomycotina</taxon>
        <taxon>Eurotiomycetes</taxon>
        <taxon>Eurotiomycetidae</taxon>
        <taxon>Eurotiales</taxon>
        <taxon>Aspergillaceae</taxon>
        <taxon>Aspergillus</taxon>
        <taxon>Aspergillus subgen. Circumdati</taxon>
    </lineage>
</organism>
<evidence type="ECO:0008006" key="3">
    <source>
        <dbReference type="Google" id="ProtNLM"/>
    </source>
</evidence>
<evidence type="ECO:0000313" key="1">
    <source>
        <dbReference type="EMBL" id="KAE8152436.1"/>
    </source>
</evidence>
<proteinExistence type="predicted"/>
<dbReference type="Proteomes" id="UP000325780">
    <property type="component" value="Unassembled WGS sequence"/>
</dbReference>
<name>A0A5N6U1H4_ASPAV</name>
<dbReference type="Gene3D" id="3.40.50.150">
    <property type="entry name" value="Vaccinia Virus protein VP39"/>
    <property type="match status" value="1"/>
</dbReference>
<dbReference type="EMBL" id="ML742053">
    <property type="protein sequence ID" value="KAE8152436.1"/>
    <property type="molecule type" value="Genomic_DNA"/>
</dbReference>